<dbReference type="Gene3D" id="1.20.140.40">
    <property type="entry name" value="Invertase/pectin methylesterase inhibitor family protein"/>
    <property type="match status" value="1"/>
</dbReference>
<dbReference type="PANTHER" id="PTHR31080:SF12">
    <property type="entry name" value="PLANT INVERTASE_PECTIN METHYLESTERASE INHIBITOR"/>
    <property type="match status" value="1"/>
</dbReference>
<dbReference type="SMART" id="SM00856">
    <property type="entry name" value="PMEI"/>
    <property type="match status" value="1"/>
</dbReference>
<keyword evidence="3" id="KW-0964">Secreted</keyword>
<dbReference type="OMA" id="PQYYALV"/>
<keyword evidence="4" id="KW-0732">Signal</keyword>
<evidence type="ECO:0000256" key="3">
    <source>
        <dbReference type="ARBA" id="ARBA00022525"/>
    </source>
</evidence>
<dbReference type="GO" id="GO:0048046">
    <property type="term" value="C:apoplast"/>
    <property type="evidence" value="ECO:0007669"/>
    <property type="project" value="UniProtKB-SubCell"/>
</dbReference>
<evidence type="ECO:0000256" key="1">
    <source>
        <dbReference type="ARBA" id="ARBA00004271"/>
    </source>
</evidence>
<dbReference type="Proteomes" id="UP000594263">
    <property type="component" value="Unplaced"/>
</dbReference>
<dbReference type="CDD" id="cd15798">
    <property type="entry name" value="PMEI-like_3"/>
    <property type="match status" value="1"/>
</dbReference>
<keyword evidence="9" id="KW-1185">Reference proteome</keyword>
<keyword evidence="5" id="KW-1015">Disulfide bond</keyword>
<dbReference type="Gramene" id="Kaladp0093s0067.1.v1.1">
    <property type="protein sequence ID" value="Kaladp0093s0067.1.v1.1"/>
    <property type="gene ID" value="Kaladp0093s0067.v1.1"/>
</dbReference>
<keyword evidence="2" id="KW-0052">Apoplast</keyword>
<reference evidence="8" key="1">
    <citation type="submission" date="2021-01" db="UniProtKB">
        <authorList>
            <consortium name="EnsemblPlants"/>
        </authorList>
    </citation>
    <scope>IDENTIFICATION</scope>
</reference>
<evidence type="ECO:0000256" key="6">
    <source>
        <dbReference type="ARBA" id="ARBA00038471"/>
    </source>
</evidence>
<dbReference type="InterPro" id="IPR035513">
    <property type="entry name" value="Invertase/methylesterase_inhib"/>
</dbReference>
<comment type="subcellular location">
    <subcellularLocation>
        <location evidence="1">Secreted</location>
        <location evidence="1">Extracellular space</location>
        <location evidence="1">Apoplast</location>
    </subcellularLocation>
</comment>
<feature type="domain" description="Pectinesterase inhibitor" evidence="7">
    <location>
        <begin position="26"/>
        <end position="187"/>
    </location>
</feature>
<evidence type="ECO:0000256" key="4">
    <source>
        <dbReference type="ARBA" id="ARBA00022729"/>
    </source>
</evidence>
<proteinExistence type="inferred from homology"/>
<dbReference type="EnsemblPlants" id="Kaladp0093s0067.2.v1.1">
    <property type="protein sequence ID" value="Kaladp0093s0067.2.v1.1"/>
    <property type="gene ID" value="Kaladp0093s0067.v1.1"/>
</dbReference>
<sequence length="206" mass="22790">MIFTQCIPTAVCTVISTPPGTALRPSSKALIQSSCKKTLYSDLCVRSLTRFAPNRELSSRDLAHIALTVSLVKARYTRAYLLFVAKKVKTASKRDTQAVHDCLSQITDGVDRLSQSIVELRHIARSGTQEDFEWCSSNIETWLSAALTDTETCLDEFPRHAMGGKAKLIVKAKVLNVAQASSNALALFHRFAAAYRSTNRWIKKSP</sequence>
<evidence type="ECO:0000256" key="2">
    <source>
        <dbReference type="ARBA" id="ARBA00022523"/>
    </source>
</evidence>
<dbReference type="InterPro" id="IPR006501">
    <property type="entry name" value="Pectinesterase_inhib_dom"/>
</dbReference>
<dbReference type="GO" id="GO:0004857">
    <property type="term" value="F:enzyme inhibitor activity"/>
    <property type="evidence" value="ECO:0007669"/>
    <property type="project" value="InterPro"/>
</dbReference>
<dbReference type="Gramene" id="Kaladp0093s0067.2.v1.1">
    <property type="protein sequence ID" value="Kaladp0093s0067.2.v1.1"/>
    <property type="gene ID" value="Kaladp0093s0067.v1.1"/>
</dbReference>
<dbReference type="PANTHER" id="PTHR31080">
    <property type="entry name" value="PECTINESTERASE INHIBITOR-LIKE"/>
    <property type="match status" value="1"/>
</dbReference>
<evidence type="ECO:0000313" key="8">
    <source>
        <dbReference type="EnsemblPlants" id="Kaladp0093s0067.1.v1.1"/>
    </source>
</evidence>
<evidence type="ECO:0000256" key="5">
    <source>
        <dbReference type="ARBA" id="ARBA00023157"/>
    </source>
</evidence>
<dbReference type="EnsemblPlants" id="Kaladp0093s0067.1.v1.1">
    <property type="protein sequence ID" value="Kaladp0093s0067.1.v1.1"/>
    <property type="gene ID" value="Kaladp0093s0067.v1.1"/>
</dbReference>
<dbReference type="FunFam" id="1.20.140.40:FF:000006">
    <property type="entry name" value="Pectinesterase inhibitor 3"/>
    <property type="match status" value="1"/>
</dbReference>
<dbReference type="InterPro" id="IPR051955">
    <property type="entry name" value="PME_Inhibitor"/>
</dbReference>
<dbReference type="AlphaFoldDB" id="A0A7N0UY43"/>
<organism evidence="8 9">
    <name type="scientific">Kalanchoe fedtschenkoi</name>
    <name type="common">Lavender scallops</name>
    <name type="synonym">South American air plant</name>
    <dbReference type="NCBI Taxonomy" id="63787"/>
    <lineage>
        <taxon>Eukaryota</taxon>
        <taxon>Viridiplantae</taxon>
        <taxon>Streptophyta</taxon>
        <taxon>Embryophyta</taxon>
        <taxon>Tracheophyta</taxon>
        <taxon>Spermatophyta</taxon>
        <taxon>Magnoliopsida</taxon>
        <taxon>eudicotyledons</taxon>
        <taxon>Gunneridae</taxon>
        <taxon>Pentapetalae</taxon>
        <taxon>Saxifragales</taxon>
        <taxon>Crassulaceae</taxon>
        <taxon>Kalanchoe</taxon>
    </lineage>
</organism>
<protein>
    <recommendedName>
        <fullName evidence="7">Pectinesterase inhibitor domain-containing protein</fullName>
    </recommendedName>
</protein>
<accession>A0A7N0UY43</accession>
<comment type="similarity">
    <text evidence="6">Belongs to the PMEI family.</text>
</comment>
<evidence type="ECO:0000259" key="7">
    <source>
        <dbReference type="SMART" id="SM00856"/>
    </source>
</evidence>
<name>A0A7N0UY43_KALFE</name>
<dbReference type="Pfam" id="PF04043">
    <property type="entry name" value="PMEI"/>
    <property type="match status" value="1"/>
</dbReference>
<evidence type="ECO:0000313" key="9">
    <source>
        <dbReference type="Proteomes" id="UP000594263"/>
    </source>
</evidence>
<dbReference type="NCBIfam" id="TIGR01614">
    <property type="entry name" value="PME_inhib"/>
    <property type="match status" value="1"/>
</dbReference>
<dbReference type="SUPFAM" id="SSF101148">
    <property type="entry name" value="Plant invertase/pectin methylesterase inhibitor"/>
    <property type="match status" value="1"/>
</dbReference>